<dbReference type="SUPFAM" id="SSF63380">
    <property type="entry name" value="Riboflavin synthase domain-like"/>
    <property type="match status" value="2"/>
</dbReference>
<evidence type="ECO:0000256" key="2">
    <source>
        <dbReference type="ARBA" id="ARBA00002803"/>
    </source>
</evidence>
<dbReference type="Proteomes" id="UP001501803">
    <property type="component" value="Unassembled WGS sequence"/>
</dbReference>
<evidence type="ECO:0000256" key="8">
    <source>
        <dbReference type="ARBA" id="ARBA00022737"/>
    </source>
</evidence>
<keyword evidence="6" id="KW-0686">Riboflavin biosynthesis</keyword>
<dbReference type="CDD" id="cd00402">
    <property type="entry name" value="Riboflavin_synthase_like"/>
    <property type="match status" value="1"/>
</dbReference>
<dbReference type="Gene3D" id="2.40.30.20">
    <property type="match status" value="2"/>
</dbReference>
<dbReference type="InterPro" id="IPR026017">
    <property type="entry name" value="Lumazine-bd_dom"/>
</dbReference>
<keyword evidence="8" id="KW-0677">Repeat</keyword>
<dbReference type="Pfam" id="PF00677">
    <property type="entry name" value="Lum_binding"/>
    <property type="match status" value="2"/>
</dbReference>
<feature type="domain" description="Lumazine-binding" evidence="12">
    <location>
        <begin position="1"/>
        <end position="96"/>
    </location>
</feature>
<feature type="domain" description="Lumazine-binding" evidence="12">
    <location>
        <begin position="97"/>
        <end position="198"/>
    </location>
</feature>
<feature type="compositionally biased region" description="Low complexity" evidence="11">
    <location>
        <begin position="208"/>
        <end position="221"/>
    </location>
</feature>
<reference evidence="14" key="1">
    <citation type="journal article" date="2019" name="Int. J. Syst. Evol. Microbiol.">
        <title>The Global Catalogue of Microorganisms (GCM) 10K type strain sequencing project: providing services to taxonomists for standard genome sequencing and annotation.</title>
        <authorList>
            <consortium name="The Broad Institute Genomics Platform"/>
            <consortium name="The Broad Institute Genome Sequencing Center for Infectious Disease"/>
            <person name="Wu L."/>
            <person name="Ma J."/>
        </authorList>
    </citation>
    <scope>NUCLEOTIDE SEQUENCE [LARGE SCALE GENOMIC DNA]</scope>
    <source>
        <strain evidence="14">JCM 17021</strain>
    </source>
</reference>
<evidence type="ECO:0000256" key="7">
    <source>
        <dbReference type="ARBA" id="ARBA00022679"/>
    </source>
</evidence>
<sequence>MFTGIIEELGRIERVERSADAVRLTIRGPLAVTGAAHGDSIAVSGVCLTVVEQTPVTFTADVMEQTLRMSTLDGAVAGTAVNLERAALVGDRLGGHIVQGHIDGTSTLLAITPGDAWRVLRFSLDPTLARLVVDKGSIAIDGVSLTVSSISDAAEADQWFEVSLIPETLTATTLGERVVGDKVNIETDIVARHVERILALSSPSLVSSTAASSAPATPVTPNEARNAS</sequence>
<evidence type="ECO:0000256" key="11">
    <source>
        <dbReference type="SAM" id="MobiDB-lite"/>
    </source>
</evidence>
<feature type="repeat" description="Lumazine-binding" evidence="10">
    <location>
        <begin position="97"/>
        <end position="198"/>
    </location>
</feature>
<dbReference type="PIRSF" id="PIRSF000498">
    <property type="entry name" value="Riboflavin_syn_A"/>
    <property type="match status" value="1"/>
</dbReference>
<organism evidence="13 14">
    <name type="scientific">Leifsonia kafniensis</name>
    <dbReference type="NCBI Taxonomy" id="475957"/>
    <lineage>
        <taxon>Bacteria</taxon>
        <taxon>Bacillati</taxon>
        <taxon>Actinomycetota</taxon>
        <taxon>Actinomycetes</taxon>
        <taxon>Micrococcales</taxon>
        <taxon>Microbacteriaceae</taxon>
        <taxon>Leifsonia</taxon>
    </lineage>
</organism>
<evidence type="ECO:0000313" key="14">
    <source>
        <dbReference type="Proteomes" id="UP001501803"/>
    </source>
</evidence>
<dbReference type="PANTHER" id="PTHR21098:SF12">
    <property type="entry name" value="RIBOFLAVIN SYNTHASE"/>
    <property type="match status" value="1"/>
</dbReference>
<dbReference type="RefSeq" id="WP_345064928.1">
    <property type="nucleotide sequence ID" value="NZ_BAABCN010000003.1"/>
</dbReference>
<dbReference type="InterPro" id="IPR017938">
    <property type="entry name" value="Riboflavin_synthase-like_b-brl"/>
</dbReference>
<dbReference type="InterPro" id="IPR023366">
    <property type="entry name" value="ATP_synth_asu-like_sf"/>
</dbReference>
<evidence type="ECO:0000256" key="9">
    <source>
        <dbReference type="NCBIfam" id="TIGR00187"/>
    </source>
</evidence>
<dbReference type="NCBIfam" id="TIGR00187">
    <property type="entry name" value="ribE"/>
    <property type="match status" value="1"/>
</dbReference>
<feature type="region of interest" description="Disordered" evidence="11">
    <location>
        <begin position="208"/>
        <end position="228"/>
    </location>
</feature>
<evidence type="ECO:0000313" key="13">
    <source>
        <dbReference type="EMBL" id="GAA3875135.1"/>
    </source>
</evidence>
<dbReference type="EC" id="2.5.1.9" evidence="4 9"/>
<keyword evidence="7" id="KW-0808">Transferase</keyword>
<evidence type="ECO:0000256" key="10">
    <source>
        <dbReference type="PROSITE-ProRule" id="PRU00524"/>
    </source>
</evidence>
<name>A0ABP7KEW8_9MICO</name>
<comment type="catalytic activity">
    <reaction evidence="1">
        <text>2 6,7-dimethyl-8-(1-D-ribityl)lumazine + H(+) = 5-amino-6-(D-ribitylamino)uracil + riboflavin</text>
        <dbReference type="Rhea" id="RHEA:20772"/>
        <dbReference type="ChEBI" id="CHEBI:15378"/>
        <dbReference type="ChEBI" id="CHEBI:15934"/>
        <dbReference type="ChEBI" id="CHEBI:57986"/>
        <dbReference type="ChEBI" id="CHEBI:58201"/>
        <dbReference type="EC" id="2.5.1.9"/>
    </reaction>
</comment>
<comment type="pathway">
    <text evidence="3">Cofactor biosynthesis; riboflavin biosynthesis; riboflavin from 2-hydroxy-3-oxobutyl phosphate and 5-amino-6-(D-ribitylamino)uracil: step 2/2.</text>
</comment>
<keyword evidence="14" id="KW-1185">Reference proteome</keyword>
<protein>
    <recommendedName>
        <fullName evidence="5 9">Riboflavin synthase</fullName>
        <ecNumber evidence="4 9">2.5.1.9</ecNumber>
    </recommendedName>
</protein>
<evidence type="ECO:0000259" key="12">
    <source>
        <dbReference type="PROSITE" id="PS51177"/>
    </source>
</evidence>
<feature type="repeat" description="Lumazine-binding" evidence="10">
    <location>
        <begin position="1"/>
        <end position="96"/>
    </location>
</feature>
<proteinExistence type="predicted"/>
<dbReference type="PROSITE" id="PS51177">
    <property type="entry name" value="LUMAZINE_BIND"/>
    <property type="match status" value="2"/>
</dbReference>
<dbReference type="EMBL" id="BAABCN010000003">
    <property type="protein sequence ID" value="GAA3875135.1"/>
    <property type="molecule type" value="Genomic_DNA"/>
</dbReference>
<dbReference type="PANTHER" id="PTHR21098">
    <property type="entry name" value="RIBOFLAVIN SYNTHASE ALPHA CHAIN"/>
    <property type="match status" value="1"/>
</dbReference>
<dbReference type="InterPro" id="IPR001783">
    <property type="entry name" value="Lumazine-bd"/>
</dbReference>
<evidence type="ECO:0000256" key="3">
    <source>
        <dbReference type="ARBA" id="ARBA00004887"/>
    </source>
</evidence>
<evidence type="ECO:0000256" key="5">
    <source>
        <dbReference type="ARBA" id="ARBA00013950"/>
    </source>
</evidence>
<gene>
    <name evidence="13" type="ORF">GCM10022381_17280</name>
</gene>
<evidence type="ECO:0000256" key="1">
    <source>
        <dbReference type="ARBA" id="ARBA00000968"/>
    </source>
</evidence>
<dbReference type="NCBIfam" id="NF006767">
    <property type="entry name" value="PRK09289.1"/>
    <property type="match status" value="1"/>
</dbReference>
<evidence type="ECO:0000256" key="4">
    <source>
        <dbReference type="ARBA" id="ARBA00012827"/>
    </source>
</evidence>
<comment type="function">
    <text evidence="2">Catalyzes the dismutation of two molecules of 6,7-dimethyl-8-ribityllumazine, resulting in the formation of riboflavin and 5-amino-6-(D-ribitylamino)uracil.</text>
</comment>
<evidence type="ECO:0000256" key="6">
    <source>
        <dbReference type="ARBA" id="ARBA00022619"/>
    </source>
</evidence>
<comment type="caution">
    <text evidence="13">The sequence shown here is derived from an EMBL/GenBank/DDBJ whole genome shotgun (WGS) entry which is preliminary data.</text>
</comment>
<accession>A0ABP7KEW8</accession>